<dbReference type="AlphaFoldDB" id="A0A6C0IFA2"/>
<keyword evidence="1" id="KW-0472">Membrane</keyword>
<feature type="transmembrane region" description="Helical" evidence="1">
    <location>
        <begin position="67"/>
        <end position="91"/>
    </location>
</feature>
<accession>A0A6C0IFA2</accession>
<dbReference type="Gene3D" id="2.60.120.200">
    <property type="match status" value="1"/>
</dbReference>
<keyword evidence="1" id="KW-0812">Transmembrane</keyword>
<evidence type="ECO:0000313" key="2">
    <source>
        <dbReference type="EMBL" id="QHT90203.1"/>
    </source>
</evidence>
<protein>
    <recommendedName>
        <fullName evidence="3">LamG-like jellyroll fold domain-containing protein</fullName>
    </recommendedName>
</protein>
<evidence type="ECO:0000256" key="1">
    <source>
        <dbReference type="SAM" id="Phobius"/>
    </source>
</evidence>
<evidence type="ECO:0008006" key="3">
    <source>
        <dbReference type="Google" id="ProtNLM"/>
    </source>
</evidence>
<dbReference type="EMBL" id="MN740153">
    <property type="protein sequence ID" value="QHT90203.1"/>
    <property type="molecule type" value="Genomic_DNA"/>
</dbReference>
<reference evidence="2" key="1">
    <citation type="journal article" date="2020" name="Nature">
        <title>Giant virus diversity and host interactions through global metagenomics.</title>
        <authorList>
            <person name="Schulz F."/>
            <person name="Roux S."/>
            <person name="Paez-Espino D."/>
            <person name="Jungbluth S."/>
            <person name="Walsh D.A."/>
            <person name="Denef V.J."/>
            <person name="McMahon K.D."/>
            <person name="Konstantinidis K.T."/>
            <person name="Eloe-Fadrosh E.A."/>
            <person name="Kyrpides N.C."/>
            <person name="Woyke T."/>
        </authorList>
    </citation>
    <scope>NUCLEOTIDE SEQUENCE</scope>
    <source>
        <strain evidence="2">GVMAG-M-3300023184-68</strain>
    </source>
</reference>
<proteinExistence type="predicted"/>
<keyword evidence="1" id="KW-1133">Transmembrane helix</keyword>
<name>A0A6C0IFA2_9ZZZZ</name>
<dbReference type="Pfam" id="PF13385">
    <property type="entry name" value="Laminin_G_3"/>
    <property type="match status" value="1"/>
</dbReference>
<sequence>MENIQNRVGNVAGKVGNAVNEFGANTNNAINAFKTNVQTNLNQYGDPAIVATTSSDFLQSNTLTAKIAFTILILIIFAVLVVVGVNLIGYFTQTPTNPYIVQGMIDGNNSAMLPGSLISRSNNRQHGIEYTWSLWIQVNDVGNGSNKYQHIFNKGNGTYNLSPVTIDNIVYPLGTGVATVTNAPGLYLTNTSDSQVSLHVIMDSVDPNIDSMTMDVTGIPLNKKWMHIIVRLENTMLDVYVNGTIAGRKVLTSVPKQNYGDIYVCQNGGFSGKLSNLKYFAHALSAFEINQIVTSGPDVKASTLAGSSTKGSAYYLSNSWYFSKL</sequence>
<dbReference type="InterPro" id="IPR013320">
    <property type="entry name" value="ConA-like_dom_sf"/>
</dbReference>
<dbReference type="SUPFAM" id="SSF49899">
    <property type="entry name" value="Concanavalin A-like lectins/glucanases"/>
    <property type="match status" value="1"/>
</dbReference>
<organism evidence="2">
    <name type="scientific">viral metagenome</name>
    <dbReference type="NCBI Taxonomy" id="1070528"/>
    <lineage>
        <taxon>unclassified sequences</taxon>
        <taxon>metagenomes</taxon>
        <taxon>organismal metagenomes</taxon>
    </lineage>
</organism>